<sequence length="221" mass="25166">MSLRKTTIISLNYQGQSVHFDSGGWINATEIARQHGKRLDLWLRNNETQEYMAALARRLNTANQRDLIRTTRGRSGGTWLHPKLAVKFARWLSVDFEIWCDEQIDKLIHGEQNDWQHLRDSAAIGYQGMCDALNLTRTAQGKASKPHHYMNEARLINGVLFGQFKGADRDSMTPGELRVIAMVEQRNTFLMGQGLDYHQRKQALTAYVSGLLQPRIARGSA</sequence>
<dbReference type="InterPro" id="IPR017880">
    <property type="entry name" value="KilA_N"/>
</dbReference>
<dbReference type="Proteomes" id="UP000241895">
    <property type="component" value="Unassembled WGS sequence"/>
</dbReference>
<dbReference type="Pfam" id="PF04383">
    <property type="entry name" value="KilA-N"/>
    <property type="match status" value="1"/>
</dbReference>
<protein>
    <submittedName>
        <fullName evidence="2">DNA-binding protein</fullName>
    </submittedName>
</protein>
<keyword evidence="3" id="KW-1185">Reference proteome</keyword>
<dbReference type="RefSeq" id="WP_108131811.1">
    <property type="nucleotide sequence ID" value="NZ_PXNS01000003.1"/>
</dbReference>
<feature type="domain" description="KilA-N" evidence="1">
    <location>
        <begin position="7"/>
        <end position="107"/>
    </location>
</feature>
<accession>A0ABX5IYB6</accession>
<dbReference type="PANTHER" id="PTHR48135:SF1">
    <property type="entry name" value="KILA-N DOMAIN-CONTAINING PROTEIN"/>
    <property type="match status" value="1"/>
</dbReference>
<evidence type="ECO:0000259" key="1">
    <source>
        <dbReference type="PROSITE" id="PS51301"/>
    </source>
</evidence>
<gene>
    <name evidence="2" type="ORF">C6W88_05630</name>
</gene>
<proteinExistence type="predicted"/>
<dbReference type="EMBL" id="PXNS01000003">
    <property type="protein sequence ID" value="PTL95554.1"/>
    <property type="molecule type" value="Genomic_DNA"/>
</dbReference>
<reference evidence="2 3" key="1">
    <citation type="submission" date="2018-03" db="EMBL/GenBank/DDBJ databases">
        <authorList>
            <person name="Zhou J."/>
            <person name="Li X."/>
            <person name="Xue M."/>
            <person name="Yin J."/>
        </authorList>
    </citation>
    <scope>NUCLEOTIDE SEQUENCE [LARGE SCALE GENOMIC DNA]</scope>
    <source>
        <strain evidence="2 3">SYSU ZJ2214</strain>
    </source>
</reference>
<keyword evidence="2" id="KW-0238">DNA-binding</keyword>
<dbReference type="SUPFAM" id="SSF54616">
    <property type="entry name" value="DNA-binding domain of Mlu1-box binding protein MBP1"/>
    <property type="match status" value="1"/>
</dbReference>
<dbReference type="InterPro" id="IPR018004">
    <property type="entry name" value="KilA/APSES_HTH"/>
</dbReference>
<comment type="caution">
    <text evidence="2">The sequence shown here is derived from an EMBL/GenBank/DDBJ whole genome shotgun (WGS) entry which is preliminary data.</text>
</comment>
<dbReference type="PANTHER" id="PTHR48135">
    <property type="match status" value="1"/>
</dbReference>
<name>A0ABX5IYB6_9GAMM</name>
<dbReference type="GO" id="GO:0003677">
    <property type="term" value="F:DNA binding"/>
    <property type="evidence" value="ECO:0007669"/>
    <property type="project" value="UniProtKB-KW"/>
</dbReference>
<organism evidence="2 3">
    <name type="scientific">Halomonas litopenaei</name>
    <dbReference type="NCBI Taxonomy" id="2109328"/>
    <lineage>
        <taxon>Bacteria</taxon>
        <taxon>Pseudomonadati</taxon>
        <taxon>Pseudomonadota</taxon>
        <taxon>Gammaproteobacteria</taxon>
        <taxon>Oceanospirillales</taxon>
        <taxon>Halomonadaceae</taxon>
        <taxon>Halomonas</taxon>
    </lineage>
</organism>
<evidence type="ECO:0000313" key="3">
    <source>
        <dbReference type="Proteomes" id="UP000241895"/>
    </source>
</evidence>
<dbReference type="SMART" id="SM01252">
    <property type="entry name" value="KilA-N"/>
    <property type="match status" value="1"/>
</dbReference>
<dbReference type="PROSITE" id="PS51301">
    <property type="entry name" value="KILA_N"/>
    <property type="match status" value="1"/>
</dbReference>
<evidence type="ECO:0000313" key="2">
    <source>
        <dbReference type="EMBL" id="PTL95554.1"/>
    </source>
</evidence>
<dbReference type="InterPro" id="IPR036887">
    <property type="entry name" value="HTH_APSES_sf"/>
</dbReference>